<gene>
    <name evidence="2" type="ORF">BDW59DRAFT_165587</name>
</gene>
<dbReference type="EMBL" id="JBFXLS010000085">
    <property type="protein sequence ID" value="KAL2818255.1"/>
    <property type="molecule type" value="Genomic_DNA"/>
</dbReference>
<reference evidence="2 3" key="1">
    <citation type="submission" date="2024-07" db="EMBL/GenBank/DDBJ databases">
        <title>Section-level genome sequencing and comparative genomics of Aspergillus sections Usti and Cavernicolus.</title>
        <authorList>
            <consortium name="Lawrence Berkeley National Laboratory"/>
            <person name="Nybo J.L."/>
            <person name="Vesth T.C."/>
            <person name="Theobald S."/>
            <person name="Frisvad J.C."/>
            <person name="Larsen T.O."/>
            <person name="Kjaerboelling I."/>
            <person name="Rothschild-Mancinelli K."/>
            <person name="Lyhne E.K."/>
            <person name="Kogle M.E."/>
            <person name="Barry K."/>
            <person name="Clum A."/>
            <person name="Na H."/>
            <person name="Ledsgaard L."/>
            <person name="Lin J."/>
            <person name="Lipzen A."/>
            <person name="Kuo A."/>
            <person name="Riley R."/>
            <person name="Mondo S."/>
            <person name="LaButti K."/>
            <person name="Haridas S."/>
            <person name="Pangalinan J."/>
            <person name="Salamov A.A."/>
            <person name="Simmons B.A."/>
            <person name="Magnuson J.K."/>
            <person name="Chen J."/>
            <person name="Drula E."/>
            <person name="Henrissat B."/>
            <person name="Wiebenga A."/>
            <person name="Lubbers R.J."/>
            <person name="Gomes A.C."/>
            <person name="Makela M.R."/>
            <person name="Stajich J."/>
            <person name="Grigoriev I.V."/>
            <person name="Mortensen U.H."/>
            <person name="De vries R.P."/>
            <person name="Baker S.E."/>
            <person name="Andersen M.R."/>
        </authorList>
    </citation>
    <scope>NUCLEOTIDE SEQUENCE [LARGE SCALE GENOMIC DNA]</scope>
    <source>
        <strain evidence="2 3">CBS 600.67</strain>
    </source>
</reference>
<dbReference type="InterPro" id="IPR037056">
    <property type="entry name" value="RNase_H1_N_sf"/>
</dbReference>
<proteinExistence type="predicted"/>
<protein>
    <recommendedName>
        <fullName evidence="1">Ribonuclease H1 N-terminal domain-containing protein</fullName>
    </recommendedName>
</protein>
<evidence type="ECO:0000313" key="3">
    <source>
        <dbReference type="Proteomes" id="UP001610335"/>
    </source>
</evidence>
<dbReference type="Pfam" id="PF01693">
    <property type="entry name" value="Cauli_VI"/>
    <property type="match status" value="1"/>
</dbReference>
<comment type="caution">
    <text evidence="2">The sequence shown here is derived from an EMBL/GenBank/DDBJ whole genome shotgun (WGS) entry which is preliminary data.</text>
</comment>
<sequence length="178" mass="19919">MKGFMWYTEAVLTNLLYFLLGITRLVAALPGESLIAASLSAHVHPRVTEFDGADHKEFDKLEGARNSIGLKGFAEFDEVLKYPTQDTAVPQSRGRYYAVAYGGNTGVFKDWQAVEKVTKGFKSACHQRFDSEREAKEFIQDWKDAYAEDLKFDIASTLIKIDGKVDTDENVLAKLGLL</sequence>
<dbReference type="Proteomes" id="UP001610335">
    <property type="component" value="Unassembled WGS sequence"/>
</dbReference>
<evidence type="ECO:0000259" key="1">
    <source>
        <dbReference type="Pfam" id="PF01693"/>
    </source>
</evidence>
<dbReference type="InterPro" id="IPR011320">
    <property type="entry name" value="RNase_H1_N"/>
</dbReference>
<dbReference type="InterPro" id="IPR009027">
    <property type="entry name" value="Ribosomal_bL9/RNase_H1_N"/>
</dbReference>
<feature type="domain" description="Ribonuclease H1 N-terminal" evidence="1">
    <location>
        <begin position="95"/>
        <end position="138"/>
    </location>
</feature>
<keyword evidence="3" id="KW-1185">Reference proteome</keyword>
<dbReference type="SUPFAM" id="SSF55658">
    <property type="entry name" value="L9 N-domain-like"/>
    <property type="match status" value="1"/>
</dbReference>
<accession>A0ABR4HRZ0</accession>
<name>A0ABR4HRZ0_9EURO</name>
<organism evidence="2 3">
    <name type="scientific">Aspergillus cavernicola</name>
    <dbReference type="NCBI Taxonomy" id="176166"/>
    <lineage>
        <taxon>Eukaryota</taxon>
        <taxon>Fungi</taxon>
        <taxon>Dikarya</taxon>
        <taxon>Ascomycota</taxon>
        <taxon>Pezizomycotina</taxon>
        <taxon>Eurotiomycetes</taxon>
        <taxon>Eurotiomycetidae</taxon>
        <taxon>Eurotiales</taxon>
        <taxon>Aspergillaceae</taxon>
        <taxon>Aspergillus</taxon>
        <taxon>Aspergillus subgen. Nidulantes</taxon>
    </lineage>
</organism>
<evidence type="ECO:0000313" key="2">
    <source>
        <dbReference type="EMBL" id="KAL2818255.1"/>
    </source>
</evidence>
<dbReference type="Gene3D" id="3.40.970.10">
    <property type="entry name" value="Ribonuclease H1, N-terminal domain"/>
    <property type="match status" value="1"/>
</dbReference>